<dbReference type="InterPro" id="IPR029442">
    <property type="entry name" value="GyrI-like"/>
</dbReference>
<dbReference type="SMART" id="SM00871">
    <property type="entry name" value="AraC_E_bind"/>
    <property type="match status" value="1"/>
</dbReference>
<dbReference type="InterPro" id="IPR010499">
    <property type="entry name" value="AraC_E-bd"/>
</dbReference>
<reference evidence="4 5" key="2">
    <citation type="submission" date="2012-06" db="EMBL/GenBank/DDBJ databases">
        <authorList>
            <person name="Fiebig A."/>
        </authorList>
    </citation>
    <scope>NUCLEOTIDE SEQUENCE [LARGE SCALE GENOMIC DNA]</scope>
    <source>
        <strain evidence="4 5">DFL-43</strain>
    </source>
</reference>
<organism evidence="4 5">
    <name type="scientific">Hoeflea phototrophica (strain DSM 17068 / NCIMB 14078 / DFL-43)</name>
    <dbReference type="NCBI Taxonomy" id="411684"/>
    <lineage>
        <taxon>Bacteria</taxon>
        <taxon>Pseudomonadati</taxon>
        <taxon>Pseudomonadota</taxon>
        <taxon>Alphaproteobacteria</taxon>
        <taxon>Hyphomicrobiales</taxon>
        <taxon>Rhizobiaceae</taxon>
        <taxon>Hoeflea</taxon>
    </lineage>
</organism>
<keyword evidence="2" id="KW-0804">Transcription</keyword>
<dbReference type="SUPFAM" id="SSF55136">
    <property type="entry name" value="Probable bacterial effector-binding domain"/>
    <property type="match status" value="1"/>
</dbReference>
<keyword evidence="5" id="KW-1185">Reference proteome</keyword>
<dbReference type="InterPro" id="IPR018060">
    <property type="entry name" value="HTH_AraC"/>
</dbReference>
<evidence type="ECO:0000259" key="3">
    <source>
        <dbReference type="PROSITE" id="PS01124"/>
    </source>
</evidence>
<dbReference type="GO" id="GO:0043565">
    <property type="term" value="F:sequence-specific DNA binding"/>
    <property type="evidence" value="ECO:0007669"/>
    <property type="project" value="InterPro"/>
</dbReference>
<dbReference type="SUPFAM" id="SSF46689">
    <property type="entry name" value="Homeodomain-like"/>
    <property type="match status" value="2"/>
</dbReference>
<protein>
    <submittedName>
        <fullName evidence="4">DNA gyrase inhibitor</fullName>
    </submittedName>
</protein>
<dbReference type="SMART" id="SM00342">
    <property type="entry name" value="HTH_ARAC"/>
    <property type="match status" value="1"/>
</dbReference>
<dbReference type="InterPro" id="IPR050908">
    <property type="entry name" value="SmbC-like"/>
</dbReference>
<dbReference type="AlphaFoldDB" id="A9D6E7"/>
<dbReference type="InterPro" id="IPR009057">
    <property type="entry name" value="Homeodomain-like_sf"/>
</dbReference>
<dbReference type="eggNOG" id="COG2207">
    <property type="taxonomic scope" value="Bacteria"/>
</dbReference>
<dbReference type="GO" id="GO:0003700">
    <property type="term" value="F:DNA-binding transcription factor activity"/>
    <property type="evidence" value="ECO:0007669"/>
    <property type="project" value="InterPro"/>
</dbReference>
<dbReference type="OrthoDB" id="9816011at2"/>
<sequence length="283" mass="31457">MAKNNGIADYRERLERVRKHIHENLDGPLNLDDLADIACLSRFHWHRTYRGLTGETVWQTVRRLRLHRAAAELANGTLAIEQIVARSGYTNSRAFSQAFKADYGLPPFRYRAEGGHRRYENPEWQESDTMYDVRIEEMGPAKLVGFEHTGPYTEIGSAFEKFYAEVGPANLASQAMAIAAAYFSDPDITAPEECRSLAGMIVSPGLDVAGGFDRFDILAGRYAVLQHKGAYAELPKAYQWFYGAWLADSGESAAAAPAVEKYLNSPMNTAPAELVTEICMPLA</sequence>
<dbReference type="eggNOG" id="COG3449">
    <property type="taxonomic scope" value="Bacteria"/>
</dbReference>
<proteinExistence type="predicted"/>
<dbReference type="Proteomes" id="UP000004291">
    <property type="component" value="Chromosome"/>
</dbReference>
<evidence type="ECO:0000256" key="2">
    <source>
        <dbReference type="ARBA" id="ARBA00023163"/>
    </source>
</evidence>
<accession>A9D6E7</accession>
<name>A9D6E7_HOEPD</name>
<gene>
    <name evidence="4" type="ORF">HPDFL43_09607</name>
</gene>
<comment type="caution">
    <text evidence="4">The sequence shown here is derived from an EMBL/GenBank/DDBJ whole genome shotgun (WGS) entry which is preliminary data.</text>
</comment>
<dbReference type="HOGENOM" id="CLU_000445_81_1_5"/>
<dbReference type="InterPro" id="IPR011256">
    <property type="entry name" value="Reg_factor_effector_dom_sf"/>
</dbReference>
<keyword evidence="1" id="KW-0805">Transcription regulation</keyword>
<dbReference type="PROSITE" id="PS01124">
    <property type="entry name" value="HTH_ARAC_FAMILY_2"/>
    <property type="match status" value="1"/>
</dbReference>
<dbReference type="Gene3D" id="3.20.80.10">
    <property type="entry name" value="Regulatory factor, effector binding domain"/>
    <property type="match status" value="1"/>
</dbReference>
<reference evidence="4 5" key="1">
    <citation type="submission" date="2007-10" db="EMBL/GenBank/DDBJ databases">
        <authorList>
            <person name="Wagner-Dobler I."/>
            <person name="Ferriera S."/>
            <person name="Johnson J."/>
            <person name="Kravitz S."/>
            <person name="Beeson K."/>
            <person name="Sutton G."/>
            <person name="Rogers Y.-H."/>
            <person name="Friedman R."/>
            <person name="Frazier M."/>
            <person name="Venter J.C."/>
        </authorList>
    </citation>
    <scope>NUCLEOTIDE SEQUENCE [LARGE SCALE GENOMIC DNA]</scope>
    <source>
        <strain evidence="4 5">DFL-43</strain>
    </source>
</reference>
<dbReference type="STRING" id="411684.HPDFL43_09607"/>
<dbReference type="Pfam" id="PF12833">
    <property type="entry name" value="HTH_18"/>
    <property type="match status" value="1"/>
</dbReference>
<evidence type="ECO:0000256" key="1">
    <source>
        <dbReference type="ARBA" id="ARBA00023015"/>
    </source>
</evidence>
<dbReference type="PANTHER" id="PTHR40055">
    <property type="entry name" value="TRANSCRIPTIONAL REGULATOR YGIV-RELATED"/>
    <property type="match status" value="1"/>
</dbReference>
<evidence type="ECO:0000313" key="5">
    <source>
        <dbReference type="Proteomes" id="UP000004291"/>
    </source>
</evidence>
<evidence type="ECO:0000313" key="4">
    <source>
        <dbReference type="EMBL" id="EDQ33482.1"/>
    </source>
</evidence>
<dbReference type="RefSeq" id="WP_007197697.1">
    <property type="nucleotide sequence ID" value="NZ_CM002917.1"/>
</dbReference>
<dbReference type="EMBL" id="ABIA03000002">
    <property type="protein sequence ID" value="EDQ33482.1"/>
    <property type="molecule type" value="Genomic_DNA"/>
</dbReference>
<feature type="domain" description="HTH araC/xylS-type" evidence="3">
    <location>
        <begin position="15"/>
        <end position="113"/>
    </location>
</feature>
<dbReference type="Pfam" id="PF06445">
    <property type="entry name" value="GyrI-like"/>
    <property type="match status" value="1"/>
</dbReference>
<dbReference type="Gene3D" id="1.10.10.60">
    <property type="entry name" value="Homeodomain-like"/>
    <property type="match status" value="1"/>
</dbReference>
<dbReference type="PANTHER" id="PTHR40055:SF1">
    <property type="entry name" value="TRANSCRIPTIONAL REGULATOR YGIV-RELATED"/>
    <property type="match status" value="1"/>
</dbReference>